<dbReference type="Pfam" id="PF13556">
    <property type="entry name" value="HTH_30"/>
    <property type="match status" value="1"/>
</dbReference>
<name>A0ABP6SRP8_9ACTN</name>
<organism evidence="3 4">
    <name type="scientific">Cryptosporangium minutisporangium</name>
    <dbReference type="NCBI Taxonomy" id="113569"/>
    <lineage>
        <taxon>Bacteria</taxon>
        <taxon>Bacillati</taxon>
        <taxon>Actinomycetota</taxon>
        <taxon>Actinomycetes</taxon>
        <taxon>Cryptosporangiales</taxon>
        <taxon>Cryptosporangiaceae</taxon>
        <taxon>Cryptosporangium</taxon>
    </lineage>
</organism>
<feature type="domain" description="PucR-like N-terminal" evidence="2">
    <location>
        <begin position="5"/>
        <end position="165"/>
    </location>
</feature>
<evidence type="ECO:0000259" key="2">
    <source>
        <dbReference type="Pfam" id="PF25906"/>
    </source>
</evidence>
<dbReference type="PANTHER" id="PTHR33744">
    <property type="entry name" value="CARBOHYDRATE DIACID REGULATOR"/>
    <property type="match status" value="1"/>
</dbReference>
<dbReference type="InterPro" id="IPR058663">
    <property type="entry name" value="PucR-like_N"/>
</dbReference>
<gene>
    <name evidence="3" type="ORF">GCM10020369_10280</name>
</gene>
<sequence length="398" mass="43098">MTPRVPDVLTSSMRDDLPALADAIAWGIETTVPGYASGADTWQRDELRRVVMHTLGDFLGHLADPAHACDVIEASRRVGRGEQRIGRSADAMHAAYWIGARLSWRRWTDLGQTLGTPLPAVYWLGDAVLAHACEVAHWAADGYASAQALAGEPLVRARNRLLYLLFSVSDAPSDALADAARAARWPIPETAAGVAFDRRGAPSDEPVVPPDVLSGPTDDAFLVVPGAHAAERAADAGGWVPPSWLVIAGPAVPVANLRSSLRVARNCLELVRRGILPPPPPGTAVRSTDHLDAVLLLRDEAVLGPLVDRHLRPLARLTAKQQDRMVDTVLVWLNCGGRVASAAARLGVHPQTVHHRIRQARAVLGEEALRDPAHRLELEMALRVRQLLRRRKPTLRDG</sequence>
<dbReference type="Gene3D" id="1.10.10.2840">
    <property type="entry name" value="PucR C-terminal helix-turn-helix domain"/>
    <property type="match status" value="1"/>
</dbReference>
<feature type="domain" description="PucR C-terminal helix-turn-helix" evidence="1">
    <location>
        <begin position="326"/>
        <end position="384"/>
    </location>
</feature>
<dbReference type="PANTHER" id="PTHR33744:SF1">
    <property type="entry name" value="DNA-BINDING TRANSCRIPTIONAL ACTIVATOR ADER"/>
    <property type="match status" value="1"/>
</dbReference>
<dbReference type="Pfam" id="PF25906">
    <property type="entry name" value="PucR-like_N"/>
    <property type="match status" value="1"/>
</dbReference>
<comment type="caution">
    <text evidence="3">The sequence shown here is derived from an EMBL/GenBank/DDBJ whole genome shotgun (WGS) entry which is preliminary data.</text>
</comment>
<reference evidence="4" key="1">
    <citation type="journal article" date="2019" name="Int. J. Syst. Evol. Microbiol.">
        <title>The Global Catalogue of Microorganisms (GCM) 10K type strain sequencing project: providing services to taxonomists for standard genome sequencing and annotation.</title>
        <authorList>
            <consortium name="The Broad Institute Genomics Platform"/>
            <consortium name="The Broad Institute Genome Sequencing Center for Infectious Disease"/>
            <person name="Wu L."/>
            <person name="Ma J."/>
        </authorList>
    </citation>
    <scope>NUCLEOTIDE SEQUENCE [LARGE SCALE GENOMIC DNA]</scope>
    <source>
        <strain evidence="4">JCM 9458</strain>
    </source>
</reference>
<accession>A0ABP6SRP8</accession>
<dbReference type="InterPro" id="IPR051448">
    <property type="entry name" value="CdaR-like_regulators"/>
</dbReference>
<evidence type="ECO:0000313" key="4">
    <source>
        <dbReference type="Proteomes" id="UP001501676"/>
    </source>
</evidence>
<keyword evidence="4" id="KW-1185">Reference proteome</keyword>
<dbReference type="EMBL" id="BAAAYN010000006">
    <property type="protein sequence ID" value="GAA3383635.1"/>
    <property type="molecule type" value="Genomic_DNA"/>
</dbReference>
<evidence type="ECO:0000313" key="3">
    <source>
        <dbReference type="EMBL" id="GAA3383635.1"/>
    </source>
</evidence>
<dbReference type="InterPro" id="IPR042070">
    <property type="entry name" value="PucR_C-HTH_sf"/>
</dbReference>
<dbReference type="Proteomes" id="UP001501676">
    <property type="component" value="Unassembled WGS sequence"/>
</dbReference>
<protein>
    <submittedName>
        <fullName evidence="3">PucR family transcriptional regulator</fullName>
    </submittedName>
</protein>
<dbReference type="RefSeq" id="WP_345726791.1">
    <property type="nucleotide sequence ID" value="NZ_BAAAYN010000006.1"/>
</dbReference>
<proteinExistence type="predicted"/>
<dbReference type="InterPro" id="IPR025736">
    <property type="entry name" value="PucR_C-HTH_dom"/>
</dbReference>
<evidence type="ECO:0000259" key="1">
    <source>
        <dbReference type="Pfam" id="PF13556"/>
    </source>
</evidence>